<organism evidence="2 3">
    <name type="scientific">Daphnia pulex</name>
    <name type="common">Water flea</name>
    <dbReference type="NCBI Taxonomy" id="6669"/>
    <lineage>
        <taxon>Eukaryota</taxon>
        <taxon>Metazoa</taxon>
        <taxon>Ecdysozoa</taxon>
        <taxon>Arthropoda</taxon>
        <taxon>Crustacea</taxon>
        <taxon>Branchiopoda</taxon>
        <taxon>Diplostraca</taxon>
        <taxon>Cladocera</taxon>
        <taxon>Anomopoda</taxon>
        <taxon>Daphniidae</taxon>
        <taxon>Daphnia</taxon>
    </lineage>
</organism>
<feature type="compositionally biased region" description="Low complexity" evidence="1">
    <location>
        <begin position="13"/>
        <end position="36"/>
    </location>
</feature>
<keyword evidence="3" id="KW-1185">Reference proteome</keyword>
<reference evidence="2 3" key="1">
    <citation type="journal article" date="2011" name="Science">
        <title>The ecoresponsive genome of Daphnia pulex.</title>
        <authorList>
            <person name="Colbourne J.K."/>
            <person name="Pfrender M.E."/>
            <person name="Gilbert D."/>
            <person name="Thomas W.K."/>
            <person name="Tucker A."/>
            <person name="Oakley T.H."/>
            <person name="Tokishita S."/>
            <person name="Aerts A."/>
            <person name="Arnold G.J."/>
            <person name="Basu M.K."/>
            <person name="Bauer D.J."/>
            <person name="Caceres C.E."/>
            <person name="Carmel L."/>
            <person name="Casola C."/>
            <person name="Choi J.H."/>
            <person name="Detter J.C."/>
            <person name="Dong Q."/>
            <person name="Dusheyko S."/>
            <person name="Eads B.D."/>
            <person name="Frohlich T."/>
            <person name="Geiler-Samerotte K.A."/>
            <person name="Gerlach D."/>
            <person name="Hatcher P."/>
            <person name="Jogdeo S."/>
            <person name="Krijgsveld J."/>
            <person name="Kriventseva E.V."/>
            <person name="Kultz D."/>
            <person name="Laforsch C."/>
            <person name="Lindquist E."/>
            <person name="Lopez J."/>
            <person name="Manak J.R."/>
            <person name="Muller J."/>
            <person name="Pangilinan J."/>
            <person name="Patwardhan R.P."/>
            <person name="Pitluck S."/>
            <person name="Pritham E.J."/>
            <person name="Rechtsteiner A."/>
            <person name="Rho M."/>
            <person name="Rogozin I.B."/>
            <person name="Sakarya O."/>
            <person name="Salamov A."/>
            <person name="Schaack S."/>
            <person name="Shapiro H."/>
            <person name="Shiga Y."/>
            <person name="Skalitzky C."/>
            <person name="Smith Z."/>
            <person name="Souvorov A."/>
            <person name="Sung W."/>
            <person name="Tang Z."/>
            <person name="Tsuchiya D."/>
            <person name="Tu H."/>
            <person name="Vos H."/>
            <person name="Wang M."/>
            <person name="Wolf Y.I."/>
            <person name="Yamagata H."/>
            <person name="Yamada T."/>
            <person name="Ye Y."/>
            <person name="Shaw J.R."/>
            <person name="Andrews J."/>
            <person name="Crease T.J."/>
            <person name="Tang H."/>
            <person name="Lucas S.M."/>
            <person name="Robertson H.M."/>
            <person name="Bork P."/>
            <person name="Koonin E.V."/>
            <person name="Zdobnov E.M."/>
            <person name="Grigoriev I.V."/>
            <person name="Lynch M."/>
            <person name="Boore J.L."/>
        </authorList>
    </citation>
    <scope>NUCLEOTIDE SEQUENCE [LARGE SCALE GENOMIC DNA]</scope>
</reference>
<dbReference type="HOGENOM" id="CLU_2760351_0_0_1"/>
<dbReference type="KEGG" id="dpx:DAPPUDRAFT_232031"/>
<proteinExistence type="predicted"/>
<accession>E9FRR8</accession>
<feature type="region of interest" description="Disordered" evidence="1">
    <location>
        <begin position="1"/>
        <end position="45"/>
    </location>
</feature>
<dbReference type="EMBL" id="GL732523">
    <property type="protein sequence ID" value="EFX90437.1"/>
    <property type="molecule type" value="Genomic_DNA"/>
</dbReference>
<gene>
    <name evidence="2" type="ORF">DAPPUDRAFT_232031</name>
</gene>
<protein>
    <submittedName>
        <fullName evidence="2">Uncharacterized protein</fullName>
    </submittedName>
</protein>
<dbReference type="InParanoid" id="E9FRR8"/>
<evidence type="ECO:0000256" key="1">
    <source>
        <dbReference type="SAM" id="MobiDB-lite"/>
    </source>
</evidence>
<name>E9FRR8_DAPPU</name>
<dbReference type="AlphaFoldDB" id="E9FRR8"/>
<sequence>MEPSSVVRWSGASTTVSTSRPTSSGSSSAVPGPKSPSGGGSSCWGDAEIVAQAPLARLESSEEIVFPSVV</sequence>
<evidence type="ECO:0000313" key="2">
    <source>
        <dbReference type="EMBL" id="EFX90437.1"/>
    </source>
</evidence>
<dbReference type="Proteomes" id="UP000000305">
    <property type="component" value="Unassembled WGS sequence"/>
</dbReference>
<evidence type="ECO:0000313" key="3">
    <source>
        <dbReference type="Proteomes" id="UP000000305"/>
    </source>
</evidence>